<dbReference type="InterPro" id="IPR036390">
    <property type="entry name" value="WH_DNA-bd_sf"/>
</dbReference>
<dbReference type="PANTHER" id="PTHR33164">
    <property type="entry name" value="TRANSCRIPTIONAL REGULATOR, MARR FAMILY"/>
    <property type="match status" value="1"/>
</dbReference>
<dbReference type="AlphaFoldDB" id="A0A4Y3QTE5"/>
<dbReference type="SMART" id="SM00347">
    <property type="entry name" value="HTH_MARR"/>
    <property type="match status" value="1"/>
</dbReference>
<dbReference type="SUPFAM" id="SSF46785">
    <property type="entry name" value="Winged helix' DNA-binding domain"/>
    <property type="match status" value="1"/>
</dbReference>
<dbReference type="GO" id="GO:0003700">
    <property type="term" value="F:DNA-binding transcription factor activity"/>
    <property type="evidence" value="ECO:0007669"/>
    <property type="project" value="InterPro"/>
</dbReference>
<dbReference type="InterPro" id="IPR036388">
    <property type="entry name" value="WH-like_DNA-bd_sf"/>
</dbReference>
<dbReference type="InterPro" id="IPR039422">
    <property type="entry name" value="MarR/SlyA-like"/>
</dbReference>
<name>A0A4Y3QTE5_STRCI</name>
<dbReference type="InterPro" id="IPR000835">
    <property type="entry name" value="HTH_MarR-typ"/>
</dbReference>
<sequence length="139" mass="15158">MGQSDVATSDVWRAGVLLREVHQRKHQAIDAALKPCGTSMSQYVVLLAIAEQPDASSHEVAVRTAQTDQSVGAMLRRLVDGGLVERTEGPGRIYRHRLSAPGRALVERCEGPVGRVLAEEFSALSATEMAQLRELLERL</sequence>
<evidence type="ECO:0000259" key="1">
    <source>
        <dbReference type="PROSITE" id="PS50995"/>
    </source>
</evidence>
<dbReference type="Proteomes" id="UP000319210">
    <property type="component" value="Unassembled WGS sequence"/>
</dbReference>
<dbReference type="GO" id="GO:0006950">
    <property type="term" value="P:response to stress"/>
    <property type="evidence" value="ECO:0007669"/>
    <property type="project" value="TreeGrafter"/>
</dbReference>
<dbReference type="PANTHER" id="PTHR33164:SF103">
    <property type="entry name" value="REGULATORY PROTEIN MARR"/>
    <property type="match status" value="1"/>
</dbReference>
<dbReference type="Gene3D" id="1.10.10.10">
    <property type="entry name" value="Winged helix-like DNA-binding domain superfamily/Winged helix DNA-binding domain"/>
    <property type="match status" value="1"/>
</dbReference>
<organism evidence="2 3">
    <name type="scientific">Streptomyces cacaoi</name>
    <dbReference type="NCBI Taxonomy" id="1898"/>
    <lineage>
        <taxon>Bacteria</taxon>
        <taxon>Bacillati</taxon>
        <taxon>Actinomycetota</taxon>
        <taxon>Actinomycetes</taxon>
        <taxon>Kitasatosporales</taxon>
        <taxon>Streptomycetaceae</taxon>
        <taxon>Streptomyces</taxon>
    </lineage>
</organism>
<evidence type="ECO:0000313" key="3">
    <source>
        <dbReference type="Proteomes" id="UP000319210"/>
    </source>
</evidence>
<dbReference type="Pfam" id="PF12802">
    <property type="entry name" value="MarR_2"/>
    <property type="match status" value="1"/>
</dbReference>
<reference evidence="2 3" key="1">
    <citation type="submission" date="2019-06" db="EMBL/GenBank/DDBJ databases">
        <title>Whole genome shotgun sequence of Streptomyces cacaoi subsp. cacaoi NBRC 12748.</title>
        <authorList>
            <person name="Hosoyama A."/>
            <person name="Uohara A."/>
            <person name="Ohji S."/>
            <person name="Ichikawa N."/>
        </authorList>
    </citation>
    <scope>NUCLEOTIDE SEQUENCE [LARGE SCALE GENOMIC DNA]</scope>
    <source>
        <strain evidence="2 3">NBRC 12748</strain>
    </source>
</reference>
<evidence type="ECO:0000313" key="2">
    <source>
        <dbReference type="EMBL" id="GEB47937.1"/>
    </source>
</evidence>
<protein>
    <recommendedName>
        <fullName evidence="1">HTH marR-type domain-containing protein</fullName>
    </recommendedName>
</protein>
<dbReference type="PROSITE" id="PS50995">
    <property type="entry name" value="HTH_MARR_2"/>
    <property type="match status" value="1"/>
</dbReference>
<gene>
    <name evidence="2" type="ORF">SCA03_04880</name>
</gene>
<proteinExistence type="predicted"/>
<dbReference type="RefSeq" id="WP_030874996.1">
    <property type="nucleotide sequence ID" value="NZ_BJMM01000002.1"/>
</dbReference>
<feature type="domain" description="HTH marR-type" evidence="1">
    <location>
        <begin position="14"/>
        <end position="139"/>
    </location>
</feature>
<dbReference type="EMBL" id="BJMM01000002">
    <property type="protein sequence ID" value="GEB47937.1"/>
    <property type="molecule type" value="Genomic_DNA"/>
</dbReference>
<comment type="caution">
    <text evidence="2">The sequence shown here is derived from an EMBL/GenBank/DDBJ whole genome shotgun (WGS) entry which is preliminary data.</text>
</comment>
<accession>A0A4Y3QTE5</accession>
<keyword evidence="3" id="KW-1185">Reference proteome</keyword>
<dbReference type="OrthoDB" id="3177763at2"/>